<comment type="caution">
    <text evidence="1">The sequence shown here is derived from an EMBL/GenBank/DDBJ whole genome shotgun (WGS) entry which is preliminary data.</text>
</comment>
<evidence type="ECO:0000313" key="2">
    <source>
        <dbReference type="Proteomes" id="UP000664169"/>
    </source>
</evidence>
<reference evidence="1" key="1">
    <citation type="submission" date="2021-03" db="EMBL/GenBank/DDBJ databases">
        <authorList>
            <person name="Tagirdzhanova G."/>
        </authorList>
    </citation>
    <scope>NUCLEOTIDE SEQUENCE</scope>
</reference>
<dbReference type="OrthoDB" id="425354at2759"/>
<dbReference type="PANTHER" id="PTHR38115:SF1">
    <property type="entry name" value="LIPOCALIN-LIKE DOMAIN-CONTAINING PROTEIN"/>
    <property type="match status" value="1"/>
</dbReference>
<dbReference type="Proteomes" id="UP000664169">
    <property type="component" value="Unassembled WGS sequence"/>
</dbReference>
<name>A0A8H3EG69_9LECA</name>
<organism evidence="1 2">
    <name type="scientific">Gomphillus americanus</name>
    <dbReference type="NCBI Taxonomy" id="1940652"/>
    <lineage>
        <taxon>Eukaryota</taxon>
        <taxon>Fungi</taxon>
        <taxon>Dikarya</taxon>
        <taxon>Ascomycota</taxon>
        <taxon>Pezizomycotina</taxon>
        <taxon>Lecanoromycetes</taxon>
        <taxon>OSLEUM clade</taxon>
        <taxon>Ostropomycetidae</taxon>
        <taxon>Ostropales</taxon>
        <taxon>Graphidaceae</taxon>
        <taxon>Gomphilloideae</taxon>
        <taxon>Gomphillus</taxon>
    </lineage>
</organism>
<evidence type="ECO:0000313" key="1">
    <source>
        <dbReference type="EMBL" id="CAF9904638.1"/>
    </source>
</evidence>
<dbReference type="EMBL" id="CAJPDQ010000002">
    <property type="protein sequence ID" value="CAF9904638.1"/>
    <property type="molecule type" value="Genomic_DNA"/>
</dbReference>
<proteinExistence type="predicted"/>
<protein>
    <submittedName>
        <fullName evidence="1">Uncharacterized protein</fullName>
    </submittedName>
</protein>
<dbReference type="PANTHER" id="PTHR38115">
    <property type="entry name" value="LIPOCALIN-LIKE DOMAIN-CONTAINING PROTEIN"/>
    <property type="match status" value="1"/>
</dbReference>
<accession>A0A8H3EG69</accession>
<sequence>MAAPPEVTIKNLSGKFTMNKSLSGDVDAILTLQGMSWLMRKTISITNVTLYITQQDIDGVTHIDIKQIATAGIEVSPENRVLNWTERAQDDKIFGKVVGRSRWTKLEELDVTDAEDKKWLTEGWDEDGEKVEARVVSESGGWNVVALWGFSLVNGTRHHTRKLVVRNTKGKVIRDRLVYDYVAED</sequence>
<dbReference type="AlphaFoldDB" id="A0A8H3EG69"/>
<gene>
    <name evidence="1" type="ORF">GOMPHAMPRED_002903</name>
</gene>
<dbReference type="InterPro" id="IPR053037">
    <property type="entry name" value="Pericyclase_pydY-like"/>
</dbReference>
<keyword evidence="2" id="KW-1185">Reference proteome</keyword>